<keyword evidence="7" id="KW-0540">Nuclease</keyword>
<comment type="subunit">
    <text evidence="2">Heterodimer of SbcC and SbcD.</text>
</comment>
<evidence type="ECO:0000256" key="1">
    <source>
        <dbReference type="ARBA" id="ARBA00006930"/>
    </source>
</evidence>
<dbReference type="EMBL" id="SOAM01000003">
    <property type="protein sequence ID" value="TDS75739.1"/>
    <property type="molecule type" value="Genomic_DNA"/>
</dbReference>
<dbReference type="RefSeq" id="WP_133766995.1">
    <property type="nucleotide sequence ID" value="NZ_SOAM01000003.1"/>
</dbReference>
<dbReference type="GO" id="GO:0006302">
    <property type="term" value="P:double-strand break repair"/>
    <property type="evidence" value="ECO:0007669"/>
    <property type="project" value="InterPro"/>
</dbReference>
<feature type="region of interest" description="Disordered" evidence="5">
    <location>
        <begin position="501"/>
        <end position="534"/>
    </location>
</feature>
<feature type="domain" description="Rad50/SbcC-type AAA" evidence="6">
    <location>
        <begin position="5"/>
        <end position="183"/>
    </location>
</feature>
<dbReference type="GO" id="GO:0004527">
    <property type="term" value="F:exonuclease activity"/>
    <property type="evidence" value="ECO:0007669"/>
    <property type="project" value="UniProtKB-KW"/>
</dbReference>
<evidence type="ECO:0000256" key="4">
    <source>
        <dbReference type="SAM" id="Coils"/>
    </source>
</evidence>
<dbReference type="GO" id="GO:0016887">
    <property type="term" value="F:ATP hydrolysis activity"/>
    <property type="evidence" value="ECO:0007669"/>
    <property type="project" value="InterPro"/>
</dbReference>
<organism evidence="7 8">
    <name type="scientific">Amnibacterium kyonggiense</name>
    <dbReference type="NCBI Taxonomy" id="595671"/>
    <lineage>
        <taxon>Bacteria</taxon>
        <taxon>Bacillati</taxon>
        <taxon>Actinomycetota</taxon>
        <taxon>Actinomycetes</taxon>
        <taxon>Micrococcales</taxon>
        <taxon>Microbacteriaceae</taxon>
        <taxon>Amnibacterium</taxon>
    </lineage>
</organism>
<proteinExistence type="inferred from homology"/>
<dbReference type="PANTHER" id="PTHR32114">
    <property type="entry name" value="ABC TRANSPORTER ABCH.3"/>
    <property type="match status" value="1"/>
</dbReference>
<dbReference type="PANTHER" id="PTHR32114:SF2">
    <property type="entry name" value="ABC TRANSPORTER ABCH.3"/>
    <property type="match status" value="1"/>
</dbReference>
<dbReference type="Gene3D" id="3.40.50.300">
    <property type="entry name" value="P-loop containing nucleotide triphosphate hydrolases"/>
    <property type="match status" value="2"/>
</dbReference>
<comment type="caution">
    <text evidence="7">The sequence shown here is derived from an EMBL/GenBank/DDBJ whole genome shotgun (WGS) entry which is preliminary data.</text>
</comment>
<dbReference type="OrthoDB" id="9795626at2"/>
<feature type="coiled-coil region" evidence="4">
    <location>
        <begin position="577"/>
        <end position="611"/>
    </location>
</feature>
<dbReference type="AlphaFoldDB" id="A0A4R7FEI7"/>
<evidence type="ECO:0000259" key="6">
    <source>
        <dbReference type="Pfam" id="PF13476"/>
    </source>
</evidence>
<reference evidence="7 8" key="1">
    <citation type="submission" date="2019-03" db="EMBL/GenBank/DDBJ databases">
        <title>Genomic Encyclopedia of Archaeal and Bacterial Type Strains, Phase II (KMG-II): from individual species to whole genera.</title>
        <authorList>
            <person name="Goeker M."/>
        </authorList>
    </citation>
    <scope>NUCLEOTIDE SEQUENCE [LARGE SCALE GENOMIC DNA]</scope>
    <source>
        <strain evidence="7 8">DSM 24782</strain>
    </source>
</reference>
<keyword evidence="8" id="KW-1185">Reference proteome</keyword>
<feature type="compositionally biased region" description="Low complexity" evidence="5">
    <location>
        <begin position="511"/>
        <end position="534"/>
    </location>
</feature>
<accession>A0A4R7FEI7</accession>
<feature type="region of interest" description="Disordered" evidence="5">
    <location>
        <begin position="95"/>
        <end position="114"/>
    </location>
</feature>
<evidence type="ECO:0000256" key="5">
    <source>
        <dbReference type="SAM" id="MobiDB-lite"/>
    </source>
</evidence>
<evidence type="ECO:0000256" key="3">
    <source>
        <dbReference type="ARBA" id="ARBA00013368"/>
    </source>
</evidence>
<keyword evidence="4" id="KW-0175">Coiled coil</keyword>
<dbReference type="InterPro" id="IPR038729">
    <property type="entry name" value="Rad50/SbcC_AAA"/>
</dbReference>
<evidence type="ECO:0000313" key="7">
    <source>
        <dbReference type="EMBL" id="TDS75739.1"/>
    </source>
</evidence>
<keyword evidence="7" id="KW-0269">Exonuclease</keyword>
<dbReference type="SUPFAM" id="SSF52540">
    <property type="entry name" value="P-loop containing nucleoside triphosphate hydrolases"/>
    <property type="match status" value="1"/>
</dbReference>
<evidence type="ECO:0000256" key="2">
    <source>
        <dbReference type="ARBA" id="ARBA00011322"/>
    </source>
</evidence>
<sequence>MRIERLRIVGFGPFADEQEIDFAPLDEAGLFLITGRTGSGKSSILDAICFALYGTAPRYDGAQARLRSDYAELGTPTTVTLELVAGGERWRVVRSPEYERPKQRGSGTTREPQAATLERWDGADWIGVAARPVDVAEHLGPILQLTREQFLQVILLAQGRFQEFLKARTDERLGLLRALFGTERFQRFEAEVAERAKALEQAVAARAATMRADVVRLAALAEEEAPDRDEPTWAAAVAARLADGTAALARDAEAARAGFATADRAAAEAVAIADRQRRRAASRAALERLEARRPEVDRLRTRIAAAVAALPVLPAVEAADRAAAEVLAADRAVAAARGPLGGDVEDPAGEGAVLDGLLGALDERLAEERSLPGLEAEAAAADRARAAALVALAALIDESAALPERRSAIQEQRLAAETVAAGGPAAEGELVRLRRVAEALDAVDRARAALSAAEVRQERALAAEQEAIARTRALIAARLAGAAGLLAADLHPGEACPVCGSAEHPAPASHDAATPDDAAVATAEQGQARAAEGRAAAGAEASAARAALAAAEAATGGATREDTVAALETAARAMRAASNAAARRDAAAAELERLEARVAELDRAIAAARAALEQRTTGATAARGALDAARARVAAALEGAPTIAARVAVLRARRDALRAAEDAARRRAGATVAAADAAARLERALAEAGIEDVAAARAAALPSAERTALEQRVRAWEAERDGANAQLADRDVAGAPDEPADVAGTEAAKRAALEQRDATAERLTAARSRAAAATELARAIERIHASTAEDRGRLEVVGPLAEVVRGGGTNALRMRLESYVLAARLEQIVAAANVRLAAMTDGRFTLQHDDGPAYRGARSGLGLEVLDEHTGRPRPVASLSGGETFLASLALALGLAEVVSAEAGGVRLDTLFVDEGFGSLDRRTLDTAMETLDSLRAGGRTVGLISHVEAMQEDIPAGLHVERLPDGSSAVRSRIPSRV</sequence>
<dbReference type="Proteomes" id="UP000295344">
    <property type="component" value="Unassembled WGS sequence"/>
</dbReference>
<gene>
    <name evidence="7" type="ORF">CLV52_2846</name>
</gene>
<comment type="similarity">
    <text evidence="1">Belongs to the SMC family. SbcC subfamily.</text>
</comment>
<keyword evidence="7" id="KW-0378">Hydrolase</keyword>
<dbReference type="Pfam" id="PF13558">
    <property type="entry name" value="SbcC_Walker_B"/>
    <property type="match status" value="1"/>
</dbReference>
<dbReference type="InterPro" id="IPR027417">
    <property type="entry name" value="P-loop_NTPase"/>
</dbReference>
<dbReference type="Pfam" id="PF13476">
    <property type="entry name" value="AAA_23"/>
    <property type="match status" value="1"/>
</dbReference>
<evidence type="ECO:0000313" key="8">
    <source>
        <dbReference type="Proteomes" id="UP000295344"/>
    </source>
</evidence>
<protein>
    <recommendedName>
        <fullName evidence="3">Nuclease SbcCD subunit C</fullName>
    </recommendedName>
</protein>
<name>A0A4R7FEI7_9MICO</name>